<evidence type="ECO:0000313" key="2">
    <source>
        <dbReference type="Proteomes" id="UP001437256"/>
    </source>
</evidence>
<gene>
    <name evidence="1" type="ORF">AAF712_010072</name>
</gene>
<keyword evidence="2" id="KW-1185">Reference proteome</keyword>
<proteinExistence type="predicted"/>
<evidence type="ECO:0008006" key="3">
    <source>
        <dbReference type="Google" id="ProtNLM"/>
    </source>
</evidence>
<protein>
    <recommendedName>
        <fullName evidence="3">Gag protein</fullName>
    </recommendedName>
</protein>
<accession>A0ABR2ZQP0</accession>
<dbReference type="EMBL" id="JBBXMP010000089">
    <property type="protein sequence ID" value="KAL0063048.1"/>
    <property type="molecule type" value="Genomic_DNA"/>
</dbReference>
<dbReference type="Proteomes" id="UP001437256">
    <property type="component" value="Unassembled WGS sequence"/>
</dbReference>
<sequence length="421" mass="47395">MATSAEMPLWGGEIGEQMTSKLFLKRAEWCMGQMQRKPEEYIASMHLFFKDGSRAETWHEELEESEKEKGWAHYSKMLLAEFPTRKIVAKTAADYIRDLHDMSLPMEGLDVKNKETNQWPHEKFADNLWEVAKAARVSDTASEIYSVHKKLPKILQSMVSERATNWQTFVEELKAVEIKVIKEKLETAKDIKGLKAQQAVLQVPDSPRTRLANLLSNMRITQSTGQPCYGNQGAGGNRTPAADPFTSNAGGRGNLFQNAQRQQQQQQVAYQPQPQPLYQQPIRRAQLTDAQRETLKANVNRYEQKPNTPEGNVLWRQDLVAFTNQWSRAPPNENMVWPIAPGTQKPGMGECFICGGPSHGRGIQCTSATTIGEQERNYRRFVQGAVGAFQRPAARVYAVSMANDIDWMLEGYSGNGEGSTA</sequence>
<comment type="caution">
    <text evidence="1">The sequence shown here is derived from an EMBL/GenBank/DDBJ whole genome shotgun (WGS) entry which is preliminary data.</text>
</comment>
<name>A0ABR2ZQP0_9AGAR</name>
<organism evidence="1 2">
    <name type="scientific">Marasmius tenuissimus</name>
    <dbReference type="NCBI Taxonomy" id="585030"/>
    <lineage>
        <taxon>Eukaryota</taxon>
        <taxon>Fungi</taxon>
        <taxon>Dikarya</taxon>
        <taxon>Basidiomycota</taxon>
        <taxon>Agaricomycotina</taxon>
        <taxon>Agaricomycetes</taxon>
        <taxon>Agaricomycetidae</taxon>
        <taxon>Agaricales</taxon>
        <taxon>Marasmiineae</taxon>
        <taxon>Marasmiaceae</taxon>
        <taxon>Marasmius</taxon>
    </lineage>
</organism>
<reference evidence="1 2" key="1">
    <citation type="submission" date="2024-05" db="EMBL/GenBank/DDBJ databases">
        <title>A draft genome resource for the thread blight pathogen Marasmius tenuissimus strain MS-2.</title>
        <authorList>
            <person name="Yulfo-Soto G.E."/>
            <person name="Baruah I.K."/>
            <person name="Amoako-Attah I."/>
            <person name="Bukari Y."/>
            <person name="Meinhardt L.W."/>
            <person name="Bailey B.A."/>
            <person name="Cohen S.P."/>
        </authorList>
    </citation>
    <scope>NUCLEOTIDE SEQUENCE [LARGE SCALE GENOMIC DNA]</scope>
    <source>
        <strain evidence="1 2">MS-2</strain>
    </source>
</reference>
<evidence type="ECO:0000313" key="1">
    <source>
        <dbReference type="EMBL" id="KAL0063048.1"/>
    </source>
</evidence>